<dbReference type="EMBL" id="JACTVJ010000023">
    <property type="protein sequence ID" value="MBC9718029.1"/>
    <property type="molecule type" value="Genomic_DNA"/>
</dbReference>
<name>A0ABR7STC6_9ACTN</name>
<accession>A0ABR7STC6</accession>
<evidence type="ECO:0000259" key="1">
    <source>
        <dbReference type="PROSITE" id="PS50164"/>
    </source>
</evidence>
<protein>
    <submittedName>
        <fullName evidence="2">GIY-YIG nuclease family protein</fullName>
    </submittedName>
</protein>
<gene>
    <name evidence="2" type="ORF">H9Y04_36400</name>
</gene>
<dbReference type="PROSITE" id="PS50164">
    <property type="entry name" value="GIY_YIG"/>
    <property type="match status" value="1"/>
</dbReference>
<evidence type="ECO:0000313" key="3">
    <source>
        <dbReference type="Proteomes" id="UP000642284"/>
    </source>
</evidence>
<dbReference type="RefSeq" id="WP_187818469.1">
    <property type="nucleotide sequence ID" value="NZ_JACTVJ010000023.1"/>
</dbReference>
<sequence>MTITEASEAVSAEYYVYIYRDPETREVRYIGKGVRNRVEKHLDESHNPELAAWIERLRKRRVAPLVEHFPCASEKEAYAVEGALISTFWSDPAARNGSGIFNGVHGRGHFAPLGLPSTLAKSAYKPPLTRDDIAELGGALMVLISTTDFENEFDQRPGAMPRLHLPDAVVYERIVGWWQIHQHVKAWQDGQGAPPQLIIGVTGPMSRRWVWGSVRVPRSAWAKAEHESGGLCRVPASTKTINAAHLRGRLLTSDDFGPLQASGVRRFGSVRAHQFDIVEPAPPADAP</sequence>
<comment type="caution">
    <text evidence="2">The sequence shown here is derived from an EMBL/GenBank/DDBJ whole genome shotgun (WGS) entry which is preliminary data.</text>
</comment>
<proteinExistence type="predicted"/>
<dbReference type="Proteomes" id="UP000642284">
    <property type="component" value="Unassembled WGS sequence"/>
</dbReference>
<evidence type="ECO:0000313" key="2">
    <source>
        <dbReference type="EMBL" id="MBC9718029.1"/>
    </source>
</evidence>
<reference evidence="2 3" key="1">
    <citation type="submission" date="2020-08" db="EMBL/GenBank/DDBJ databases">
        <title>Genemic of Streptomyces polyaspartic.</title>
        <authorList>
            <person name="Liu W."/>
        </authorList>
    </citation>
    <scope>NUCLEOTIDE SEQUENCE [LARGE SCALE GENOMIC DNA]</scope>
    <source>
        <strain evidence="2 3">TRM66268-LWL</strain>
    </source>
</reference>
<feature type="domain" description="GIY-YIG" evidence="1">
    <location>
        <begin position="12"/>
        <end position="96"/>
    </location>
</feature>
<dbReference type="CDD" id="cd10440">
    <property type="entry name" value="GIY-YIG_COG3680"/>
    <property type="match status" value="1"/>
</dbReference>
<dbReference type="InterPro" id="IPR000305">
    <property type="entry name" value="GIY-YIG_endonuc"/>
</dbReference>
<organism evidence="2 3">
    <name type="scientific">Streptomyces polyasparticus</name>
    <dbReference type="NCBI Taxonomy" id="2767826"/>
    <lineage>
        <taxon>Bacteria</taxon>
        <taxon>Bacillati</taxon>
        <taxon>Actinomycetota</taxon>
        <taxon>Actinomycetes</taxon>
        <taxon>Kitasatosporales</taxon>
        <taxon>Streptomycetaceae</taxon>
        <taxon>Streptomyces</taxon>
    </lineage>
</organism>
<keyword evidence="3" id="KW-1185">Reference proteome</keyword>